<feature type="region of interest" description="Disordered" evidence="1">
    <location>
        <begin position="46"/>
        <end position="66"/>
    </location>
</feature>
<dbReference type="EMBL" id="LWCI01000148">
    <property type="protein sequence ID" value="KZS58511.1"/>
    <property type="molecule type" value="Genomic_DNA"/>
</dbReference>
<evidence type="ECO:0000313" key="3">
    <source>
        <dbReference type="Proteomes" id="UP000077342"/>
    </source>
</evidence>
<evidence type="ECO:0000313" key="2">
    <source>
        <dbReference type="EMBL" id="KZS58511.1"/>
    </source>
</evidence>
<dbReference type="AlphaFoldDB" id="A0A163WND2"/>
<dbReference type="Proteomes" id="UP000077342">
    <property type="component" value="Unassembled WGS sequence"/>
</dbReference>
<accession>A0A163WND2</accession>
<reference evidence="3" key="1">
    <citation type="submission" date="2016-04" db="EMBL/GenBank/DDBJ databases">
        <authorList>
            <person name="Strapagiel D."/>
            <person name="Borowka P."/>
            <person name="Marciniak B."/>
            <person name="Bakula Z."/>
            <person name="Van Ingen J."/>
            <person name="Safianowska A."/>
            <person name="Dziadek J."/>
            <person name="Jagielski T."/>
        </authorList>
    </citation>
    <scope>NUCLEOTIDE SEQUENCE [LARGE SCALE GENOMIC DNA]</scope>
    <source>
        <strain evidence="3">1010001458</strain>
    </source>
</reference>
<protein>
    <submittedName>
        <fullName evidence="2">Uncharacterized protein</fullName>
    </submittedName>
</protein>
<organism evidence="2 3">
    <name type="scientific">Mycobacterium ostraviense</name>
    <dbReference type="NCBI Taxonomy" id="2738409"/>
    <lineage>
        <taxon>Bacteria</taxon>
        <taxon>Bacillati</taxon>
        <taxon>Actinomycetota</taxon>
        <taxon>Actinomycetes</taxon>
        <taxon>Mycobacteriales</taxon>
        <taxon>Mycobacteriaceae</taxon>
        <taxon>Mycobacterium</taxon>
    </lineage>
</organism>
<evidence type="ECO:0000256" key="1">
    <source>
        <dbReference type="SAM" id="MobiDB-lite"/>
    </source>
</evidence>
<gene>
    <name evidence="2" type="ORF">A4G28_26640</name>
</gene>
<sequence>MKCSLFNRNYLLTFRPELTGMVHMTRSTMLGKLAALQQTSAQEVDAARESIKWPPHRRLGTASQAL</sequence>
<comment type="caution">
    <text evidence="2">The sequence shown here is derived from an EMBL/GenBank/DDBJ whole genome shotgun (WGS) entry which is preliminary data.</text>
</comment>
<keyword evidence="3" id="KW-1185">Reference proteome</keyword>
<proteinExistence type="predicted"/>
<name>A0A163WND2_9MYCO</name>